<evidence type="ECO:0000313" key="2">
    <source>
        <dbReference type="Proteomes" id="UP000593575"/>
    </source>
</evidence>
<protein>
    <submittedName>
        <fullName evidence="1">Uncharacterized protein</fullName>
    </submittedName>
</protein>
<dbReference type="EMBL" id="JABFAE010418069">
    <property type="protein sequence ID" value="MBA0845715.1"/>
    <property type="molecule type" value="Genomic_DNA"/>
</dbReference>
<dbReference type="AlphaFoldDB" id="A0A7J9KGX9"/>
<evidence type="ECO:0000313" key="1">
    <source>
        <dbReference type="EMBL" id="MBA0845715.1"/>
    </source>
</evidence>
<proteinExistence type="predicted"/>
<organism evidence="1 2">
    <name type="scientific">Gossypium armourianum</name>
    <dbReference type="NCBI Taxonomy" id="34283"/>
    <lineage>
        <taxon>Eukaryota</taxon>
        <taxon>Viridiplantae</taxon>
        <taxon>Streptophyta</taxon>
        <taxon>Embryophyta</taxon>
        <taxon>Tracheophyta</taxon>
        <taxon>Spermatophyta</taxon>
        <taxon>Magnoliopsida</taxon>
        <taxon>eudicotyledons</taxon>
        <taxon>Gunneridae</taxon>
        <taxon>Pentapetalae</taxon>
        <taxon>rosids</taxon>
        <taxon>malvids</taxon>
        <taxon>Malvales</taxon>
        <taxon>Malvaceae</taxon>
        <taxon>Malvoideae</taxon>
        <taxon>Gossypium</taxon>
    </lineage>
</organism>
<gene>
    <name evidence="1" type="ORF">Goarm_023038</name>
</gene>
<name>A0A7J9KGX9_9ROSI</name>
<sequence length="54" mass="6007">MGLLVDAVKARLKYKNDPCISWSDIRDAMGKACELADFLFHIEKRGESCSSSLS</sequence>
<accession>A0A7J9KGX9</accession>
<reference evidence="1 2" key="1">
    <citation type="journal article" date="2019" name="Genome Biol. Evol.">
        <title>Insights into the evolution of the New World diploid cottons (Gossypium, subgenus Houzingenia) based on genome sequencing.</title>
        <authorList>
            <person name="Grover C.E."/>
            <person name="Arick M.A. 2nd"/>
            <person name="Thrash A."/>
            <person name="Conover J.L."/>
            <person name="Sanders W.S."/>
            <person name="Peterson D.G."/>
            <person name="Frelichowski J.E."/>
            <person name="Scheffler J.A."/>
            <person name="Scheffler B.E."/>
            <person name="Wendel J.F."/>
        </authorList>
    </citation>
    <scope>NUCLEOTIDE SEQUENCE [LARGE SCALE GENOMIC DNA]</scope>
    <source>
        <strain evidence="1">6</strain>
        <tissue evidence="1">Leaf</tissue>
    </source>
</reference>
<keyword evidence="2" id="KW-1185">Reference proteome</keyword>
<comment type="caution">
    <text evidence="1">The sequence shown here is derived from an EMBL/GenBank/DDBJ whole genome shotgun (WGS) entry which is preliminary data.</text>
</comment>
<dbReference type="Proteomes" id="UP000593575">
    <property type="component" value="Unassembled WGS sequence"/>
</dbReference>